<dbReference type="GO" id="GO:0022857">
    <property type="term" value="F:transmembrane transporter activity"/>
    <property type="evidence" value="ECO:0007669"/>
    <property type="project" value="InterPro"/>
</dbReference>
<dbReference type="Proteomes" id="UP000000581">
    <property type="component" value="Chromosome"/>
</dbReference>
<dbReference type="InterPro" id="IPR004638">
    <property type="entry name" value="EmrB-like"/>
</dbReference>
<dbReference type="HOGENOM" id="CLU_000960_28_0_9"/>
<dbReference type="AlphaFoldDB" id="Q74K30"/>
<evidence type="ECO:0000256" key="1">
    <source>
        <dbReference type="ARBA" id="ARBA00004651"/>
    </source>
</evidence>
<evidence type="ECO:0000313" key="11">
    <source>
        <dbReference type="Proteomes" id="UP000000581"/>
    </source>
</evidence>
<evidence type="ECO:0000313" key="10">
    <source>
        <dbReference type="EMBL" id="AAS08746.1"/>
    </source>
</evidence>
<dbReference type="KEGG" id="ljo:LJ_0925"/>
<feature type="transmembrane region" description="Helical" evidence="8">
    <location>
        <begin position="207"/>
        <end position="228"/>
    </location>
</feature>
<dbReference type="GO" id="GO:0005886">
    <property type="term" value="C:plasma membrane"/>
    <property type="evidence" value="ECO:0007669"/>
    <property type="project" value="UniProtKB-SubCell"/>
</dbReference>
<dbReference type="InterPro" id="IPR036259">
    <property type="entry name" value="MFS_trans_sf"/>
</dbReference>
<evidence type="ECO:0000256" key="6">
    <source>
        <dbReference type="ARBA" id="ARBA00022989"/>
    </source>
</evidence>
<evidence type="ECO:0000256" key="4">
    <source>
        <dbReference type="ARBA" id="ARBA00022475"/>
    </source>
</evidence>
<dbReference type="PROSITE" id="PS50850">
    <property type="entry name" value="MFS"/>
    <property type="match status" value="1"/>
</dbReference>
<dbReference type="SUPFAM" id="SSF103473">
    <property type="entry name" value="MFS general substrate transporter"/>
    <property type="match status" value="1"/>
</dbReference>
<evidence type="ECO:0000256" key="7">
    <source>
        <dbReference type="ARBA" id="ARBA00023136"/>
    </source>
</evidence>
<dbReference type="PANTHER" id="PTHR42718:SF9">
    <property type="entry name" value="MAJOR FACILITATOR SUPERFAMILY MULTIDRUG TRANSPORTER MFSC"/>
    <property type="match status" value="1"/>
</dbReference>
<dbReference type="Pfam" id="PF07690">
    <property type="entry name" value="MFS_1"/>
    <property type="match status" value="1"/>
</dbReference>
<organism evidence="10 11">
    <name type="scientific">Lactobacillus johnsonii (strain CNCM I-12250 / La1 / NCC 533)</name>
    <dbReference type="NCBI Taxonomy" id="257314"/>
    <lineage>
        <taxon>Bacteria</taxon>
        <taxon>Bacillati</taxon>
        <taxon>Bacillota</taxon>
        <taxon>Bacilli</taxon>
        <taxon>Lactobacillales</taxon>
        <taxon>Lactobacillaceae</taxon>
        <taxon>Lactobacillus</taxon>
    </lineage>
</organism>
<sequence length="480" mass="53062">MPPLFFIGEKMKKQTENTLAVLATAFMSFVGILTETSLNVTFPAMMKQFNVSLDTIQWTTTGYLLMIAIIMISSSYQNERFTAKQLFVTAAIAFMVGSIISAFALNFYILLLGRLISALGVGLCTPMMFNLIVEVMPRDEWGLYMGIAGLVVAMAPTLGPAFGGSISYYLNWRWIFIIATIFALLVFVAGIFVIGSYHPVKKKSFNWLAYAILSAGMVSLVIGVNQLSKGLKNWRLWVLLILAAILFILFVRISKRSTSKLLDLSVFEDRAFIFGACAYFLLQFINIGVSFVLPNYIQIVNKQTSLIGGLVLLPGSIVAGLLNPYFGRLYDRLGAKVPLYGGAFLMALGSFLLANWGLSLTTWMIICFYGILMLGHRMSFSNTMAQSLKIVDKNLKADATAVCQTAQQLAGSMGTAILAAIMAVFQNKQTESYAALTAQGSRIAFYFTFGLGILILVCDWFMFRLDKEKPTREESVTKDE</sequence>
<feature type="transmembrane region" description="Helical" evidence="8">
    <location>
        <begin position="271"/>
        <end position="293"/>
    </location>
</feature>
<feature type="domain" description="Major facilitator superfamily (MFS) profile" evidence="9">
    <location>
        <begin position="20"/>
        <end position="467"/>
    </location>
</feature>
<feature type="transmembrane region" description="Helical" evidence="8">
    <location>
        <begin position="86"/>
        <end position="109"/>
    </location>
</feature>
<feature type="transmembrane region" description="Helical" evidence="8">
    <location>
        <begin position="305"/>
        <end position="325"/>
    </location>
</feature>
<feature type="transmembrane region" description="Helical" evidence="8">
    <location>
        <begin position="115"/>
        <end position="136"/>
    </location>
</feature>
<dbReference type="Gene3D" id="1.20.1720.10">
    <property type="entry name" value="Multidrug resistance protein D"/>
    <property type="match status" value="1"/>
</dbReference>
<feature type="transmembrane region" description="Helical" evidence="8">
    <location>
        <begin position="401"/>
        <end position="423"/>
    </location>
</feature>
<feature type="transmembrane region" description="Helical" evidence="8">
    <location>
        <begin position="56"/>
        <end position="74"/>
    </location>
</feature>
<name>Q74K30_LACJO</name>
<proteinExistence type="inferred from homology"/>
<feature type="transmembrane region" description="Helical" evidence="8">
    <location>
        <begin position="174"/>
        <end position="195"/>
    </location>
</feature>
<feature type="transmembrane region" description="Helical" evidence="8">
    <location>
        <begin position="143"/>
        <end position="162"/>
    </location>
</feature>
<dbReference type="EMBL" id="AE017198">
    <property type="protein sequence ID" value="AAS08746.1"/>
    <property type="molecule type" value="Genomic_DNA"/>
</dbReference>
<comment type="subcellular location">
    <subcellularLocation>
        <location evidence="1">Cell membrane</location>
        <topology evidence="1">Multi-pass membrane protein</topology>
    </subcellularLocation>
</comment>
<dbReference type="NCBIfam" id="TIGR00711">
    <property type="entry name" value="efflux_EmrB"/>
    <property type="match status" value="1"/>
</dbReference>
<keyword evidence="5 8" id="KW-0812">Transmembrane</keyword>
<dbReference type="InterPro" id="IPR020846">
    <property type="entry name" value="MFS_dom"/>
</dbReference>
<feature type="transmembrane region" description="Helical" evidence="8">
    <location>
        <begin position="20"/>
        <end position="44"/>
    </location>
</feature>
<evidence type="ECO:0000256" key="8">
    <source>
        <dbReference type="SAM" id="Phobius"/>
    </source>
</evidence>
<keyword evidence="7 8" id="KW-0472">Membrane</keyword>
<evidence type="ECO:0000256" key="5">
    <source>
        <dbReference type="ARBA" id="ARBA00022692"/>
    </source>
</evidence>
<keyword evidence="4" id="KW-1003">Cell membrane</keyword>
<feature type="transmembrane region" description="Helical" evidence="8">
    <location>
        <begin position="443"/>
        <end position="463"/>
    </location>
</feature>
<dbReference type="eggNOG" id="COG2814">
    <property type="taxonomic scope" value="Bacteria"/>
</dbReference>
<dbReference type="PRINTS" id="PR01036">
    <property type="entry name" value="TCRTETB"/>
</dbReference>
<evidence type="ECO:0000259" key="9">
    <source>
        <dbReference type="PROSITE" id="PS50850"/>
    </source>
</evidence>
<keyword evidence="3" id="KW-0813">Transport</keyword>
<evidence type="ECO:0000256" key="3">
    <source>
        <dbReference type="ARBA" id="ARBA00022448"/>
    </source>
</evidence>
<protein>
    <recommendedName>
        <fullName evidence="9">Major facilitator superfamily (MFS) profile domain-containing protein</fullName>
    </recommendedName>
</protein>
<feature type="transmembrane region" description="Helical" evidence="8">
    <location>
        <begin position="234"/>
        <end position="251"/>
    </location>
</feature>
<keyword evidence="6 8" id="KW-1133">Transmembrane helix</keyword>
<dbReference type="PANTHER" id="PTHR42718">
    <property type="entry name" value="MAJOR FACILITATOR SUPERFAMILY MULTIDRUG TRANSPORTER MFSC"/>
    <property type="match status" value="1"/>
</dbReference>
<comment type="similarity">
    <text evidence="2">Belongs to the major facilitator superfamily. EmrB family.</text>
</comment>
<evidence type="ECO:0000256" key="2">
    <source>
        <dbReference type="ARBA" id="ARBA00008537"/>
    </source>
</evidence>
<accession>Q74K30</accession>
<gene>
    <name evidence="10" type="ordered locus">LJ_0925</name>
</gene>
<reference evidence="10 11" key="1">
    <citation type="journal article" date="2004" name="Proc. Natl. Acad. Sci. U.S.A.">
        <title>The genome sequence of the probiotic intestinal bacterium Lactobacillus johnsonii NCC 533.</title>
        <authorList>
            <person name="Pridmore R.D."/>
            <person name="Berger B."/>
            <person name="Desiere F."/>
            <person name="Vilanova D."/>
            <person name="Barretto C."/>
            <person name="Pittet A.-C."/>
            <person name="Zwahlen M.-C."/>
            <person name="Rouvet M."/>
            <person name="Altermann E."/>
            <person name="Barrangou R."/>
            <person name="Mollet B."/>
            <person name="Mercenier A."/>
            <person name="Klaenhammer T."/>
            <person name="Arigoni F."/>
            <person name="Schell M.A."/>
        </authorList>
    </citation>
    <scope>NUCLEOTIDE SEQUENCE [LARGE SCALE GENOMIC DNA]</scope>
    <source>
        <strain evidence="11">CNCM I-1225 / La1 / NCC 533</strain>
    </source>
</reference>
<dbReference type="Gene3D" id="1.20.1250.20">
    <property type="entry name" value="MFS general substrate transporter like domains"/>
    <property type="match status" value="1"/>
</dbReference>
<feature type="transmembrane region" description="Helical" evidence="8">
    <location>
        <begin position="360"/>
        <end position="380"/>
    </location>
</feature>
<dbReference type="InterPro" id="IPR011701">
    <property type="entry name" value="MFS"/>
</dbReference>